<evidence type="ECO:0008006" key="3">
    <source>
        <dbReference type="Google" id="ProtNLM"/>
    </source>
</evidence>
<dbReference type="Gene3D" id="1.25.40.10">
    <property type="entry name" value="Tetratricopeptide repeat domain"/>
    <property type="match status" value="1"/>
</dbReference>
<proteinExistence type="predicted"/>
<sequence length="228" mass="26283">MLQHMFATMNDQLDDILKHYPKAKGQIREELNQQIQLLTSMSDHFLEEWLRFEEKLALLRKQNEGEHNSQSNSLTSIVSQKQTSTSAQKSMLDLDYSDPFQRGQGYFTLLMYHQAANHFEEAALQQPERLLARAYLGLSYLHLGRKQEACRHFHFIIPLTEDAMLKALAYNALGCIQAMDRNTEKAQHYFHQAHVADPTIPEPIANLQVCLDNQGCLQLGEKRMVHMG</sequence>
<dbReference type="EMBL" id="JACYTN010000002">
    <property type="protein sequence ID" value="MBD8497584.1"/>
    <property type="molecule type" value="Genomic_DNA"/>
</dbReference>
<dbReference type="SUPFAM" id="SSF48452">
    <property type="entry name" value="TPR-like"/>
    <property type="match status" value="1"/>
</dbReference>
<reference evidence="1 2" key="1">
    <citation type="submission" date="2020-09" db="EMBL/GenBank/DDBJ databases">
        <title>Paenibacillus sp. CAU 1523 isolated from sand of Haeundae Beach.</title>
        <authorList>
            <person name="Kim W."/>
        </authorList>
    </citation>
    <scope>NUCLEOTIDE SEQUENCE [LARGE SCALE GENOMIC DNA]</scope>
    <source>
        <strain evidence="1 2">CAU 1523</strain>
    </source>
</reference>
<evidence type="ECO:0000313" key="1">
    <source>
        <dbReference type="EMBL" id="MBD8497584.1"/>
    </source>
</evidence>
<evidence type="ECO:0000313" key="2">
    <source>
        <dbReference type="Proteomes" id="UP000634529"/>
    </source>
</evidence>
<keyword evidence="2" id="KW-1185">Reference proteome</keyword>
<dbReference type="Proteomes" id="UP000634529">
    <property type="component" value="Unassembled WGS sequence"/>
</dbReference>
<dbReference type="RefSeq" id="WP_192024000.1">
    <property type="nucleotide sequence ID" value="NZ_JACYTN010000002.1"/>
</dbReference>
<organism evidence="1 2">
    <name type="scientific">Paenibacillus arenosi</name>
    <dbReference type="NCBI Taxonomy" id="2774142"/>
    <lineage>
        <taxon>Bacteria</taxon>
        <taxon>Bacillati</taxon>
        <taxon>Bacillota</taxon>
        <taxon>Bacilli</taxon>
        <taxon>Bacillales</taxon>
        <taxon>Paenibacillaceae</taxon>
        <taxon>Paenibacillus</taxon>
    </lineage>
</organism>
<gene>
    <name evidence="1" type="ORF">IFO66_04625</name>
</gene>
<comment type="caution">
    <text evidence="1">The sequence shown here is derived from an EMBL/GenBank/DDBJ whole genome shotgun (WGS) entry which is preliminary data.</text>
</comment>
<accession>A0ABR9AV72</accession>
<protein>
    <recommendedName>
        <fullName evidence="3">Tetratricopeptide repeat protein</fullName>
    </recommendedName>
</protein>
<dbReference type="InterPro" id="IPR011990">
    <property type="entry name" value="TPR-like_helical_dom_sf"/>
</dbReference>
<name>A0ABR9AV72_9BACL</name>